<dbReference type="SUPFAM" id="SSF52777">
    <property type="entry name" value="CoA-dependent acyltransferases"/>
    <property type="match status" value="2"/>
</dbReference>
<evidence type="ECO:0000259" key="5">
    <source>
        <dbReference type="PROSITE" id="PS50075"/>
    </source>
</evidence>
<dbReference type="InterPro" id="IPR001242">
    <property type="entry name" value="Condensation_dom"/>
</dbReference>
<feature type="region of interest" description="Disordered" evidence="4">
    <location>
        <begin position="1"/>
        <end position="26"/>
    </location>
</feature>
<dbReference type="PANTHER" id="PTHR45527:SF1">
    <property type="entry name" value="FATTY ACID SYNTHASE"/>
    <property type="match status" value="1"/>
</dbReference>
<keyword evidence="3" id="KW-0597">Phosphoprotein</keyword>
<gene>
    <name evidence="6" type="ORF">ACFFTU_29365</name>
</gene>
<dbReference type="InterPro" id="IPR025110">
    <property type="entry name" value="AMP-bd_C"/>
</dbReference>
<dbReference type="Gene3D" id="1.10.1200.10">
    <property type="entry name" value="ACP-like"/>
    <property type="match status" value="1"/>
</dbReference>
<dbReference type="EMBL" id="JBHMCR010000019">
    <property type="protein sequence ID" value="MFB9524060.1"/>
    <property type="molecule type" value="Genomic_DNA"/>
</dbReference>
<protein>
    <submittedName>
        <fullName evidence="6">Amino acid adenylation domain-containing protein</fullName>
    </submittedName>
</protein>
<evidence type="ECO:0000256" key="1">
    <source>
        <dbReference type="ARBA" id="ARBA00001957"/>
    </source>
</evidence>
<dbReference type="SUPFAM" id="SSF56801">
    <property type="entry name" value="Acetyl-CoA synthetase-like"/>
    <property type="match status" value="1"/>
</dbReference>
<keyword evidence="2" id="KW-0596">Phosphopantetheine</keyword>
<evidence type="ECO:0000256" key="2">
    <source>
        <dbReference type="ARBA" id="ARBA00022450"/>
    </source>
</evidence>
<dbReference type="NCBIfam" id="TIGR01733">
    <property type="entry name" value="AA-adenyl-dom"/>
    <property type="match status" value="1"/>
</dbReference>
<feature type="domain" description="Carrier" evidence="5">
    <location>
        <begin position="996"/>
        <end position="1071"/>
    </location>
</feature>
<dbReference type="SMART" id="SM00823">
    <property type="entry name" value="PKS_PP"/>
    <property type="match status" value="1"/>
</dbReference>
<dbReference type="SUPFAM" id="SSF47336">
    <property type="entry name" value="ACP-like"/>
    <property type="match status" value="1"/>
</dbReference>
<evidence type="ECO:0000256" key="3">
    <source>
        <dbReference type="ARBA" id="ARBA00022553"/>
    </source>
</evidence>
<dbReference type="PANTHER" id="PTHR45527">
    <property type="entry name" value="NONRIBOSOMAL PEPTIDE SYNTHETASE"/>
    <property type="match status" value="1"/>
</dbReference>
<organism evidence="6 7">
    <name type="scientific">Streptomyces cremeus</name>
    <dbReference type="NCBI Taxonomy" id="66881"/>
    <lineage>
        <taxon>Bacteria</taxon>
        <taxon>Bacillati</taxon>
        <taxon>Actinomycetota</taxon>
        <taxon>Actinomycetes</taxon>
        <taxon>Kitasatosporales</taxon>
        <taxon>Streptomycetaceae</taxon>
        <taxon>Streptomyces</taxon>
    </lineage>
</organism>
<dbReference type="InterPro" id="IPR020806">
    <property type="entry name" value="PKS_PP-bd"/>
</dbReference>
<dbReference type="CDD" id="cd19531">
    <property type="entry name" value="LCL_NRPS-like"/>
    <property type="match status" value="1"/>
</dbReference>
<dbReference type="Gene3D" id="3.30.300.30">
    <property type="match status" value="1"/>
</dbReference>
<dbReference type="Pfam" id="PF00668">
    <property type="entry name" value="Condensation"/>
    <property type="match status" value="1"/>
</dbReference>
<dbReference type="CDD" id="cd05930">
    <property type="entry name" value="A_NRPS"/>
    <property type="match status" value="1"/>
</dbReference>
<evidence type="ECO:0000313" key="7">
    <source>
        <dbReference type="Proteomes" id="UP001589718"/>
    </source>
</evidence>
<sequence length="1137" mass="119315">MSTQQPAAPDERAAPAGHKPATMAPASQEQRRLLLLEQLAEDTALYNVHFAFRWHGAVSADALGGALTAVAARHEVLRTTFRPVDGVPHQIIAAQPAVVLDRGDRGEVAEPERAREALRLGAEHARAPFDPARGPLLRAALVSFSATDHVFLLTLHHTVFDGWSAGVLFDELTEAYAAEAEGRAPRLEPLPLQYADFGAWQDELRGSPAWEEHAAHWAHRLDGAPAMLDVPADRPRPAARTFRGELTELALPAAREEAVDALCRSLRHTRFSVLLATFAVLLHRLTGTGDLVIGTVDAGRGRPELERLIGLFTNTLALRVPVRGTETFQELLGTVQDRVAEAQSHAELPFADVVRRVGPDRAHSHNPLFQVMFDVQPGGADRLALPGVRSEPLRVRDRRVSLFDLSVSFESGPKGARLVAEYACDLFDRATVNDFLQSYETLLGALVDAPHLPVGDAPVATGARRAALLARHDRTGTAPRAPSVTSLIADRLREGGEAPALIAEDGTVLTCRRLDAWTAAVAAALTAAGVRPGDSVALPVPRSPEAVAGLLGVLRAGASYLPLDPRQPLARTETILTRARPAALLAGGATLSSLAQARTGGAVPVLLPPLPGTADEGELPAWHACDPGDLAYTLFTSGSTGVPKGVMVTRGGLGNYVAADLAAYRLTRDDRVLLFTDLTFDVSAEELFPALAAGAALVLRTARMLETPADFFAECARLGVTVTHLPTAWFHQLAGEVAGGARPPAALRAMAIGGEAPGLAQVAAWCAAVPDMLLTNVYGPTEATIVTTIATLAGGPDAVPAASRMPLGEAVAGTSCLVLDGRLEPVVPGGVGELYIAGAGLARGYLGDPARTALSFVPHPFAAGQRLYRTGDLVRWGPGGELEFRGRTDQQVKIRGYRVEPGEVAAVLLGFPEVADAVVVAHPDRASLVAYLVAAPGHELPAAQRLVARLRESVAPYLVPSAFVPLPHLPLYAHHKIDTSALPPPPPRPAVPASAVPVGATERAVAAVWQEVLEVPQVGRGDDFFGLGGHSLLATRVITRLRREFGASVRLPLLFARPVLSEFAAALDDAGAGKPAGPALVPAPRTAPEALAGLAPGLTPAELTALLGAVEGTATVSAAGLRPPAEEPPARAQGGQG</sequence>
<dbReference type="InterPro" id="IPR009081">
    <property type="entry name" value="PP-bd_ACP"/>
</dbReference>
<proteinExistence type="predicted"/>
<dbReference type="InterPro" id="IPR036736">
    <property type="entry name" value="ACP-like_sf"/>
</dbReference>
<dbReference type="InterPro" id="IPR023213">
    <property type="entry name" value="CAT-like_dom_sf"/>
</dbReference>
<dbReference type="InterPro" id="IPR006162">
    <property type="entry name" value="Ppantetheine_attach_site"/>
</dbReference>
<keyword evidence="7" id="KW-1185">Reference proteome</keyword>
<dbReference type="Gene3D" id="3.30.559.30">
    <property type="entry name" value="Nonribosomal peptide synthetase, condensation domain"/>
    <property type="match status" value="1"/>
</dbReference>
<dbReference type="InterPro" id="IPR010071">
    <property type="entry name" value="AA_adenyl_dom"/>
</dbReference>
<dbReference type="RefSeq" id="WP_345218295.1">
    <property type="nucleotide sequence ID" value="NZ_BAAAXE010000001.1"/>
</dbReference>
<dbReference type="Gene3D" id="3.30.559.10">
    <property type="entry name" value="Chloramphenicol acetyltransferase-like domain"/>
    <property type="match status" value="1"/>
</dbReference>
<accession>A0ABV5PLG6</accession>
<dbReference type="InterPro" id="IPR045851">
    <property type="entry name" value="AMP-bd_C_sf"/>
</dbReference>
<evidence type="ECO:0000256" key="4">
    <source>
        <dbReference type="SAM" id="MobiDB-lite"/>
    </source>
</evidence>
<dbReference type="Gene3D" id="3.40.50.980">
    <property type="match status" value="2"/>
</dbReference>
<dbReference type="Pfam" id="PF13193">
    <property type="entry name" value="AMP-binding_C"/>
    <property type="match status" value="1"/>
</dbReference>
<dbReference type="PROSITE" id="PS50075">
    <property type="entry name" value="CARRIER"/>
    <property type="match status" value="1"/>
</dbReference>
<dbReference type="PROSITE" id="PS00012">
    <property type="entry name" value="PHOSPHOPANTETHEINE"/>
    <property type="match status" value="1"/>
</dbReference>
<reference evidence="6 7" key="1">
    <citation type="submission" date="2024-09" db="EMBL/GenBank/DDBJ databases">
        <authorList>
            <person name="Sun Q."/>
            <person name="Mori K."/>
        </authorList>
    </citation>
    <scope>NUCLEOTIDE SEQUENCE [LARGE SCALE GENOMIC DNA]</scope>
    <source>
        <strain evidence="6 7">JCM 4362</strain>
    </source>
</reference>
<dbReference type="Pfam" id="PF00550">
    <property type="entry name" value="PP-binding"/>
    <property type="match status" value="1"/>
</dbReference>
<name>A0ABV5PLG6_STRCM</name>
<dbReference type="InterPro" id="IPR000873">
    <property type="entry name" value="AMP-dep_synth/lig_dom"/>
</dbReference>
<comment type="caution">
    <text evidence="6">The sequence shown here is derived from an EMBL/GenBank/DDBJ whole genome shotgun (WGS) entry which is preliminary data.</text>
</comment>
<feature type="region of interest" description="Disordered" evidence="4">
    <location>
        <begin position="1118"/>
        <end position="1137"/>
    </location>
</feature>
<dbReference type="Pfam" id="PF00501">
    <property type="entry name" value="AMP-binding"/>
    <property type="match status" value="1"/>
</dbReference>
<dbReference type="Gene3D" id="2.30.38.10">
    <property type="entry name" value="Luciferase, Domain 3"/>
    <property type="match status" value="1"/>
</dbReference>
<evidence type="ECO:0000313" key="6">
    <source>
        <dbReference type="EMBL" id="MFB9524060.1"/>
    </source>
</evidence>
<comment type="cofactor">
    <cofactor evidence="1">
        <name>pantetheine 4'-phosphate</name>
        <dbReference type="ChEBI" id="CHEBI:47942"/>
    </cofactor>
</comment>
<dbReference type="Proteomes" id="UP001589718">
    <property type="component" value="Unassembled WGS sequence"/>
</dbReference>